<dbReference type="KEGG" id="ppp:112295441"/>
<evidence type="ECO:0000256" key="4">
    <source>
        <dbReference type="ARBA" id="ARBA00023136"/>
    </source>
</evidence>
<feature type="transmembrane region" description="Helical" evidence="6">
    <location>
        <begin position="68"/>
        <end position="90"/>
    </location>
</feature>
<dbReference type="Gramene" id="Pp3c18_22300V3.5">
    <property type="protein sequence ID" value="Pp3c18_22300V3.5"/>
    <property type="gene ID" value="Pp3c18_22300"/>
</dbReference>
<evidence type="ECO:0000313" key="9">
    <source>
        <dbReference type="EMBL" id="PNR35568.1"/>
    </source>
</evidence>
<reference evidence="9 11" key="2">
    <citation type="journal article" date="2018" name="Plant J.">
        <title>The Physcomitrella patens chromosome-scale assembly reveals moss genome structure and evolution.</title>
        <authorList>
            <person name="Lang D."/>
            <person name="Ullrich K.K."/>
            <person name="Murat F."/>
            <person name="Fuchs J."/>
            <person name="Jenkins J."/>
            <person name="Haas F.B."/>
            <person name="Piednoel M."/>
            <person name="Gundlach H."/>
            <person name="Van Bel M."/>
            <person name="Meyberg R."/>
            <person name="Vives C."/>
            <person name="Morata J."/>
            <person name="Symeonidi A."/>
            <person name="Hiss M."/>
            <person name="Muchero W."/>
            <person name="Kamisugi Y."/>
            <person name="Saleh O."/>
            <person name="Blanc G."/>
            <person name="Decker E.L."/>
            <person name="van Gessel N."/>
            <person name="Grimwood J."/>
            <person name="Hayes R.D."/>
            <person name="Graham S.W."/>
            <person name="Gunter L.E."/>
            <person name="McDaniel S.F."/>
            <person name="Hoernstein S.N.W."/>
            <person name="Larsson A."/>
            <person name="Li F.W."/>
            <person name="Perroud P.F."/>
            <person name="Phillips J."/>
            <person name="Ranjan P."/>
            <person name="Rokshar D.S."/>
            <person name="Rothfels C.J."/>
            <person name="Schneider L."/>
            <person name="Shu S."/>
            <person name="Stevenson D.W."/>
            <person name="Thummler F."/>
            <person name="Tillich M."/>
            <person name="Villarreal Aguilar J.C."/>
            <person name="Widiez T."/>
            <person name="Wong G.K."/>
            <person name="Wymore A."/>
            <person name="Zhang Y."/>
            <person name="Zimmer A.D."/>
            <person name="Quatrano R.S."/>
            <person name="Mayer K.F.X."/>
            <person name="Goodstein D."/>
            <person name="Casacuberta J.M."/>
            <person name="Vandepoele K."/>
            <person name="Reski R."/>
            <person name="Cuming A.C."/>
            <person name="Tuskan G.A."/>
            <person name="Maumus F."/>
            <person name="Salse J."/>
            <person name="Schmutz J."/>
            <person name="Rensing S.A."/>
        </authorList>
    </citation>
    <scope>NUCLEOTIDE SEQUENCE [LARGE SCALE GENOMIC DNA]</scope>
    <source>
        <strain evidence="10 11">cv. Gransden 2004</strain>
    </source>
</reference>
<dbReference type="InterPro" id="IPR056555">
    <property type="entry name" value="NFD4_C"/>
</dbReference>
<dbReference type="FunCoup" id="A0A2K1J210">
    <property type="interactions" value="603"/>
</dbReference>
<dbReference type="RefSeq" id="XP_024402813.1">
    <property type="nucleotide sequence ID" value="XM_024547045.2"/>
</dbReference>
<dbReference type="Proteomes" id="UP000006727">
    <property type="component" value="Chromosome 18"/>
</dbReference>
<evidence type="ECO:0000256" key="5">
    <source>
        <dbReference type="SAM" id="MobiDB-lite"/>
    </source>
</evidence>
<dbReference type="PANTHER" id="PTHR21576:SF73">
    <property type="entry name" value="F1C9.29 PROTEIN-RELATED"/>
    <property type="match status" value="1"/>
</dbReference>
<feature type="transmembrane region" description="Helical" evidence="6">
    <location>
        <begin position="523"/>
        <end position="547"/>
    </location>
</feature>
<dbReference type="EnsemblPlants" id="Pp3c18_22300V3.3">
    <property type="protein sequence ID" value="Pp3c18_22300V3.3"/>
    <property type="gene ID" value="Pp3c18_22300"/>
</dbReference>
<keyword evidence="11" id="KW-1185">Reference proteome</keyword>
<dbReference type="OrthoDB" id="410267at2759"/>
<feature type="compositionally biased region" description="Polar residues" evidence="5">
    <location>
        <begin position="301"/>
        <end position="314"/>
    </location>
</feature>
<feature type="transmembrane region" description="Helical" evidence="6">
    <location>
        <begin position="236"/>
        <end position="253"/>
    </location>
</feature>
<dbReference type="InterPro" id="IPR010658">
    <property type="entry name" value="Nodulin-like"/>
</dbReference>
<evidence type="ECO:0000313" key="10">
    <source>
        <dbReference type="EnsemblPlants" id="Pp3c18_22300V3.1"/>
    </source>
</evidence>
<evidence type="ECO:0000259" key="7">
    <source>
        <dbReference type="Pfam" id="PF06813"/>
    </source>
</evidence>
<reference evidence="10" key="3">
    <citation type="submission" date="2020-12" db="UniProtKB">
        <authorList>
            <consortium name="EnsemblPlants"/>
        </authorList>
    </citation>
    <scope>IDENTIFICATION</scope>
</reference>
<gene>
    <name evidence="10" type="primary">LOC112295441</name>
    <name evidence="9" type="ORF">PHYPA_023468</name>
</gene>
<feature type="transmembrane region" description="Helical" evidence="6">
    <location>
        <begin position="165"/>
        <end position="185"/>
    </location>
</feature>
<evidence type="ECO:0000256" key="1">
    <source>
        <dbReference type="ARBA" id="ARBA00004141"/>
    </source>
</evidence>
<dbReference type="Gramene" id="Pp3c18_22300V3.1">
    <property type="protein sequence ID" value="Pp3c18_22300V3.1"/>
    <property type="gene ID" value="Pp3c18_22300"/>
</dbReference>
<proteinExistence type="predicted"/>
<keyword evidence="4 6" id="KW-0472">Membrane</keyword>
<dbReference type="EnsemblPlants" id="Pp3c18_22300V3.5">
    <property type="protein sequence ID" value="Pp3c18_22300V3.5"/>
    <property type="gene ID" value="Pp3c18_22300"/>
</dbReference>
<organism evidence="9">
    <name type="scientific">Physcomitrium patens</name>
    <name type="common">Spreading-leaved earth moss</name>
    <name type="synonym">Physcomitrella patens</name>
    <dbReference type="NCBI Taxonomy" id="3218"/>
    <lineage>
        <taxon>Eukaryota</taxon>
        <taxon>Viridiplantae</taxon>
        <taxon>Streptophyta</taxon>
        <taxon>Embryophyta</taxon>
        <taxon>Bryophyta</taxon>
        <taxon>Bryophytina</taxon>
        <taxon>Bryopsida</taxon>
        <taxon>Funariidae</taxon>
        <taxon>Funariales</taxon>
        <taxon>Funariaceae</taxon>
        <taxon>Physcomitrium</taxon>
    </lineage>
</organism>
<feature type="domain" description="NFD4 C-terminal" evidence="8">
    <location>
        <begin position="384"/>
        <end position="604"/>
    </location>
</feature>
<dbReference type="GeneID" id="112295441"/>
<feature type="transmembrane region" description="Helical" evidence="6">
    <location>
        <begin position="137"/>
        <end position="159"/>
    </location>
</feature>
<feature type="transmembrane region" description="Helical" evidence="6">
    <location>
        <begin position="578"/>
        <end position="597"/>
    </location>
</feature>
<dbReference type="CDD" id="cd17354">
    <property type="entry name" value="MFS_Mch1p_like"/>
    <property type="match status" value="1"/>
</dbReference>
<dbReference type="EMBL" id="ABEU02000018">
    <property type="protein sequence ID" value="PNR35568.1"/>
    <property type="molecule type" value="Genomic_DNA"/>
</dbReference>
<keyword evidence="3 6" id="KW-1133">Transmembrane helix</keyword>
<evidence type="ECO:0000256" key="6">
    <source>
        <dbReference type="SAM" id="Phobius"/>
    </source>
</evidence>
<protein>
    <submittedName>
        <fullName evidence="9 10">Uncharacterized protein</fullName>
    </submittedName>
</protein>
<evidence type="ECO:0000256" key="2">
    <source>
        <dbReference type="ARBA" id="ARBA00022692"/>
    </source>
</evidence>
<feature type="transmembrane region" description="Helical" evidence="6">
    <location>
        <begin position="397"/>
        <end position="415"/>
    </location>
</feature>
<accession>A0A2K1J210</accession>
<dbReference type="PANTHER" id="PTHR21576">
    <property type="entry name" value="UNCHARACTERIZED NODULIN-LIKE PROTEIN"/>
    <property type="match status" value="1"/>
</dbReference>
<dbReference type="Pfam" id="PF23262">
    <property type="entry name" value="NFD4_C"/>
    <property type="match status" value="1"/>
</dbReference>
<name>A0A2K1J210_PHYPA</name>
<dbReference type="EnsemblPlants" id="Pp3c18_22300V3.1">
    <property type="protein sequence ID" value="Pp3c18_22300V3.1"/>
    <property type="gene ID" value="Pp3c18_22300"/>
</dbReference>
<sequence length="627" mass="67947">MALVNRWLVLVVSIWLQSCAGIGYVFGSLSPVIKVSLDYNQKQINRLGVAKDIGDSVGLLAGFMCDWLPTWGLIFVGALQNFLGYGWLWLMVVKRVPQLNFVWVCLLIGVGTNGESYFNTAALVTSVRNFSHYRGPIVGILKGFGGLGGAIFTCIYTALYAPDQASFIFMVAVLPTLVALLSMFVIQPLPFEAELSTVQDKKFNFLYGICLSLAAYLLFTILAQDSTAATTNTDRFFALGLLAFLALPLVLVIPSSTGRAQSPESATSFQSEEGQLKAPLLEDIETKAGAPAGSYDDGESSAGSSGKQKPNDGQSFGEKSLNWKQSSRFKEDSLLFSELEDEKESWPEPVRSDRLRRASSRLYRAVAEGAIKLKRKRKGPRRGEDFTLKQALRKADFWLLFFGLACGAGSGLMVIDNLGQISQSLGYKDAHIFVALISIWNFLGRLGGGYVSEVIAREHALPRPILLAASQTLMAVGHASLAVAMPGALYAGSLLVGMGYGAHWAIVPATASELFGLKHFGIIFNFLTMANPAGSLVFSGLIAGTLYDREAKKQHGEFAPGEVDVLKCEGPVCFRETLFIMTGMCMLGVALNCLLVSRTQRVYTMLYSKQQNDAAGDDSANSSHLPS</sequence>
<dbReference type="STRING" id="3218.A0A2K1J210"/>
<dbReference type="Gramene" id="Pp3c18_22300V3.4">
    <property type="protein sequence ID" value="Pp3c18_22300V3.4"/>
    <property type="gene ID" value="Pp3c18_22300"/>
</dbReference>
<dbReference type="Gene3D" id="1.20.1250.20">
    <property type="entry name" value="MFS general substrate transporter like domains"/>
    <property type="match status" value="1"/>
</dbReference>
<dbReference type="EnsemblPlants" id="Pp3c18_22300V3.4">
    <property type="protein sequence ID" value="Pp3c18_22300V3.4"/>
    <property type="gene ID" value="Pp3c18_22300"/>
</dbReference>
<comment type="subcellular location">
    <subcellularLocation>
        <location evidence="1">Membrane</location>
        <topology evidence="1">Multi-pass membrane protein</topology>
    </subcellularLocation>
</comment>
<feature type="transmembrane region" description="Helical" evidence="6">
    <location>
        <begin position="205"/>
        <end position="224"/>
    </location>
</feature>
<dbReference type="AlphaFoldDB" id="A0A2K1J210"/>
<reference evidence="9 11" key="1">
    <citation type="journal article" date="2008" name="Science">
        <title>The Physcomitrella genome reveals evolutionary insights into the conquest of land by plants.</title>
        <authorList>
            <person name="Rensing S."/>
            <person name="Lang D."/>
            <person name="Zimmer A."/>
            <person name="Terry A."/>
            <person name="Salamov A."/>
            <person name="Shapiro H."/>
            <person name="Nishiyama T."/>
            <person name="Perroud P.-F."/>
            <person name="Lindquist E."/>
            <person name="Kamisugi Y."/>
            <person name="Tanahashi T."/>
            <person name="Sakakibara K."/>
            <person name="Fujita T."/>
            <person name="Oishi K."/>
            <person name="Shin-I T."/>
            <person name="Kuroki Y."/>
            <person name="Toyoda A."/>
            <person name="Suzuki Y."/>
            <person name="Hashimoto A."/>
            <person name="Yamaguchi K."/>
            <person name="Sugano A."/>
            <person name="Kohara Y."/>
            <person name="Fujiyama A."/>
            <person name="Anterola A."/>
            <person name="Aoki S."/>
            <person name="Ashton N."/>
            <person name="Barbazuk W.B."/>
            <person name="Barker E."/>
            <person name="Bennetzen J."/>
            <person name="Bezanilla M."/>
            <person name="Blankenship R."/>
            <person name="Cho S.H."/>
            <person name="Dutcher S."/>
            <person name="Estelle M."/>
            <person name="Fawcett J.A."/>
            <person name="Gundlach H."/>
            <person name="Hanada K."/>
            <person name="Heyl A."/>
            <person name="Hicks K.A."/>
            <person name="Hugh J."/>
            <person name="Lohr M."/>
            <person name="Mayer K."/>
            <person name="Melkozernov A."/>
            <person name="Murata T."/>
            <person name="Nelson D."/>
            <person name="Pils B."/>
            <person name="Prigge M."/>
            <person name="Reiss B."/>
            <person name="Renner T."/>
            <person name="Rombauts S."/>
            <person name="Rushton P."/>
            <person name="Sanderfoot A."/>
            <person name="Schween G."/>
            <person name="Shiu S.-H."/>
            <person name="Stueber K."/>
            <person name="Theodoulou F.L."/>
            <person name="Tu H."/>
            <person name="Van de Peer Y."/>
            <person name="Verrier P.J."/>
            <person name="Waters E."/>
            <person name="Wood A."/>
            <person name="Yang L."/>
            <person name="Cove D."/>
            <person name="Cuming A."/>
            <person name="Hasebe M."/>
            <person name="Lucas S."/>
            <person name="Mishler D.B."/>
            <person name="Reski R."/>
            <person name="Grigoriev I."/>
            <person name="Quatrano R.S."/>
            <person name="Boore J.L."/>
        </authorList>
    </citation>
    <scope>NUCLEOTIDE SEQUENCE [LARGE SCALE GENOMIC DNA]</scope>
    <source>
        <strain evidence="10 11">cv. Gransden 2004</strain>
    </source>
</reference>
<dbReference type="GO" id="GO:0016020">
    <property type="term" value="C:membrane"/>
    <property type="evidence" value="ECO:0000318"/>
    <property type="project" value="GO_Central"/>
</dbReference>
<evidence type="ECO:0000313" key="11">
    <source>
        <dbReference type="Proteomes" id="UP000006727"/>
    </source>
</evidence>
<dbReference type="EnsemblPlants" id="Pp3c18_22300V3.2">
    <property type="protein sequence ID" value="Pp3c18_22300V3.2"/>
    <property type="gene ID" value="Pp3c18_22300"/>
</dbReference>
<feature type="transmembrane region" description="Helical" evidence="6">
    <location>
        <begin position="7"/>
        <end position="27"/>
    </location>
</feature>
<evidence type="ECO:0000259" key="8">
    <source>
        <dbReference type="Pfam" id="PF23262"/>
    </source>
</evidence>
<evidence type="ECO:0000256" key="3">
    <source>
        <dbReference type="ARBA" id="ARBA00022989"/>
    </source>
</evidence>
<dbReference type="Gramene" id="Pp3c18_22300V3.2">
    <property type="protein sequence ID" value="Pp3c18_22300V3.2"/>
    <property type="gene ID" value="Pp3c18_22300"/>
</dbReference>
<feature type="transmembrane region" description="Helical" evidence="6">
    <location>
        <begin position="430"/>
        <end position="452"/>
    </location>
</feature>
<dbReference type="InterPro" id="IPR036259">
    <property type="entry name" value="MFS_trans_sf"/>
</dbReference>
<dbReference type="SUPFAM" id="SSF103473">
    <property type="entry name" value="MFS general substrate transporter"/>
    <property type="match status" value="2"/>
</dbReference>
<dbReference type="PROSITE" id="PS51257">
    <property type="entry name" value="PROKAR_LIPOPROTEIN"/>
    <property type="match status" value="1"/>
</dbReference>
<feature type="transmembrane region" description="Helical" evidence="6">
    <location>
        <begin position="489"/>
        <end position="511"/>
    </location>
</feature>
<dbReference type="Pfam" id="PF06813">
    <property type="entry name" value="Nodulin-like"/>
    <property type="match status" value="1"/>
</dbReference>
<keyword evidence="2 6" id="KW-0812">Transmembrane</keyword>
<feature type="region of interest" description="Disordered" evidence="5">
    <location>
        <begin position="288"/>
        <end position="320"/>
    </location>
</feature>
<dbReference type="Gramene" id="Pp3c18_22300V3.3">
    <property type="protein sequence ID" value="Pp3c18_22300V3.3"/>
    <property type="gene ID" value="Pp3c18_22300"/>
</dbReference>
<dbReference type="PaxDb" id="3218-PP1S33_4V6.2"/>
<feature type="domain" description="Nodulin-like" evidence="7">
    <location>
        <begin position="6"/>
        <end position="252"/>
    </location>
</feature>
<dbReference type="OMA" id="GTMQQRY"/>